<dbReference type="EMBL" id="VTPX01000009">
    <property type="protein sequence ID" value="KAA0016835.1"/>
    <property type="molecule type" value="Genomic_DNA"/>
</dbReference>
<feature type="compositionally biased region" description="Acidic residues" evidence="1">
    <location>
        <begin position="88"/>
        <end position="97"/>
    </location>
</feature>
<feature type="signal peptide" evidence="2">
    <location>
        <begin position="1"/>
        <end position="30"/>
    </location>
</feature>
<sequence length="112" mass="11686">MQKEFVMRKNLIVSTMAAMLLMGIAGGAFAQSDAMEEAEQANNEPMNTGSGVTTNGSQASDKASGHSDAANQSMDAVEAETNEKTDIQESEDLDDIDAEGHSDAAGDAIESQ</sequence>
<evidence type="ECO:0000313" key="4">
    <source>
        <dbReference type="Proteomes" id="UP000466024"/>
    </source>
</evidence>
<feature type="chain" id="PRO_5024986924" evidence="2">
    <location>
        <begin position="31"/>
        <end position="112"/>
    </location>
</feature>
<dbReference type="Proteomes" id="UP000466024">
    <property type="component" value="Unassembled WGS sequence"/>
</dbReference>
<name>A0A640WBM1_9GAMM</name>
<evidence type="ECO:0000313" key="3">
    <source>
        <dbReference type="EMBL" id="KAA0016835.1"/>
    </source>
</evidence>
<gene>
    <name evidence="3" type="ORF">F0A16_15150</name>
</gene>
<proteinExistence type="predicted"/>
<reference evidence="3 4" key="1">
    <citation type="submission" date="2019-08" db="EMBL/GenBank/DDBJ databases">
        <title>Bioinformatics analysis of the strain L3 and L5.</title>
        <authorList>
            <person name="Li X."/>
        </authorList>
    </citation>
    <scope>NUCLEOTIDE SEQUENCE [LARGE SCALE GENOMIC DNA]</scope>
    <source>
        <strain evidence="3 4">L3</strain>
    </source>
</reference>
<keyword evidence="4" id="KW-1185">Reference proteome</keyword>
<feature type="compositionally biased region" description="Polar residues" evidence="1">
    <location>
        <begin position="40"/>
        <end position="61"/>
    </location>
</feature>
<dbReference type="AlphaFoldDB" id="A0A640WBM1"/>
<organism evidence="3 4">
    <name type="scientific">Salinicola corii</name>
    <dbReference type="NCBI Taxonomy" id="2606937"/>
    <lineage>
        <taxon>Bacteria</taxon>
        <taxon>Pseudomonadati</taxon>
        <taxon>Pseudomonadota</taxon>
        <taxon>Gammaproteobacteria</taxon>
        <taxon>Oceanospirillales</taxon>
        <taxon>Halomonadaceae</taxon>
        <taxon>Salinicola</taxon>
    </lineage>
</organism>
<evidence type="ECO:0000256" key="1">
    <source>
        <dbReference type="SAM" id="MobiDB-lite"/>
    </source>
</evidence>
<dbReference type="RefSeq" id="WP_187776038.1">
    <property type="nucleotide sequence ID" value="NZ_VTPX01000009.1"/>
</dbReference>
<comment type="caution">
    <text evidence="3">The sequence shown here is derived from an EMBL/GenBank/DDBJ whole genome shotgun (WGS) entry which is preliminary data.</text>
</comment>
<protein>
    <submittedName>
        <fullName evidence="3">Uncharacterized protein</fullName>
    </submittedName>
</protein>
<feature type="region of interest" description="Disordered" evidence="1">
    <location>
        <begin position="32"/>
        <end position="112"/>
    </location>
</feature>
<accession>A0A640WBM1</accession>
<evidence type="ECO:0000256" key="2">
    <source>
        <dbReference type="SAM" id="SignalP"/>
    </source>
</evidence>
<keyword evidence="2" id="KW-0732">Signal</keyword>